<reference evidence="1 2" key="1">
    <citation type="journal article" date="2017" name="BMC Genomics">
        <title>Genomic analysis of methanogenic archaea reveals a shift towards energy conservation.</title>
        <authorList>
            <person name="Gilmore S.P."/>
            <person name="Henske J.K."/>
            <person name="Sexton J.A."/>
            <person name="Solomon K.V."/>
            <person name="Seppala S."/>
            <person name="Yoo J.I."/>
            <person name="Huyett L.M."/>
            <person name="Pressman A."/>
            <person name="Cogan J.Z."/>
            <person name="Kivenson V."/>
            <person name="Peng X."/>
            <person name="Tan Y."/>
            <person name="Valentine D.L."/>
            <person name="O'Malley M.A."/>
        </authorList>
    </citation>
    <scope>NUCLEOTIDE SEQUENCE [LARGE SCALE GENOMIC DNA]</scope>
    <source>
        <strain evidence="1 2">M.o.H.</strain>
    </source>
</reference>
<proteinExistence type="predicted"/>
<dbReference type="EMBL" id="LMVM01000012">
    <property type="protein sequence ID" value="PAV04798.1"/>
    <property type="molecule type" value="Genomic_DNA"/>
</dbReference>
<keyword evidence="2" id="KW-1185">Reference proteome</keyword>
<protein>
    <submittedName>
        <fullName evidence="1">Uncharacterized protein</fullName>
    </submittedName>
</protein>
<gene>
    <name evidence="1" type="ORF">ASJ80_10825</name>
</gene>
<dbReference type="OrthoDB" id="81974at2157"/>
<organism evidence="1 2">
    <name type="scientific">Methanobacterium bryantii</name>
    <dbReference type="NCBI Taxonomy" id="2161"/>
    <lineage>
        <taxon>Archaea</taxon>
        <taxon>Methanobacteriati</taxon>
        <taxon>Methanobacteriota</taxon>
        <taxon>Methanomada group</taxon>
        <taxon>Methanobacteria</taxon>
        <taxon>Methanobacteriales</taxon>
        <taxon>Methanobacteriaceae</taxon>
        <taxon>Methanobacterium</taxon>
    </lineage>
</organism>
<dbReference type="RefSeq" id="WP_069582302.1">
    <property type="nucleotide sequence ID" value="NZ_LMVM01000012.1"/>
</dbReference>
<evidence type="ECO:0000313" key="2">
    <source>
        <dbReference type="Proteomes" id="UP000217784"/>
    </source>
</evidence>
<sequence length="60" mass="6909">MSEIYTDRGATLKGDRIVCEARRTSQPKVIIKSGRHKAQKVVLRDNAECIIVKEWKILKK</sequence>
<dbReference type="Proteomes" id="UP000217784">
    <property type="component" value="Unassembled WGS sequence"/>
</dbReference>
<dbReference type="AlphaFoldDB" id="A0A2A2H608"/>
<name>A0A2A2H608_METBR</name>
<comment type="caution">
    <text evidence="1">The sequence shown here is derived from an EMBL/GenBank/DDBJ whole genome shotgun (WGS) entry which is preliminary data.</text>
</comment>
<accession>A0A2A2H608</accession>
<evidence type="ECO:0000313" key="1">
    <source>
        <dbReference type="EMBL" id="PAV04798.1"/>
    </source>
</evidence>